<reference evidence="2" key="1">
    <citation type="submission" date="2014-09" db="EMBL/GenBank/DDBJ databases">
        <authorList>
            <person name="Magalhaes I.L.F."/>
            <person name="Oliveira U."/>
            <person name="Santos F.R."/>
            <person name="Vidigal T.H.D.A."/>
            <person name="Brescovit A.D."/>
            <person name="Santos A.J."/>
        </authorList>
    </citation>
    <scope>NUCLEOTIDE SEQUENCE</scope>
    <source>
        <tissue evidence="2">Shoot tissue taken approximately 20 cm above the soil surface</tissue>
    </source>
</reference>
<keyword evidence="1" id="KW-0472">Membrane</keyword>
<keyword evidence="1" id="KW-0812">Transmembrane</keyword>
<dbReference type="AlphaFoldDB" id="A0A0A9CVB3"/>
<reference evidence="2" key="2">
    <citation type="journal article" date="2015" name="Data Brief">
        <title>Shoot transcriptome of the giant reed, Arundo donax.</title>
        <authorList>
            <person name="Barrero R.A."/>
            <person name="Guerrero F.D."/>
            <person name="Moolhuijzen P."/>
            <person name="Goolsby J.A."/>
            <person name="Tidwell J."/>
            <person name="Bellgard S.E."/>
            <person name="Bellgard M.I."/>
        </authorList>
    </citation>
    <scope>NUCLEOTIDE SEQUENCE</scope>
    <source>
        <tissue evidence="2">Shoot tissue taken approximately 20 cm above the soil surface</tissue>
    </source>
</reference>
<feature type="transmembrane region" description="Helical" evidence="1">
    <location>
        <begin position="61"/>
        <end position="80"/>
    </location>
</feature>
<accession>A0A0A9CVB3</accession>
<name>A0A0A9CVB3_ARUDO</name>
<sequence length="83" mass="8882">MSSSVCWLFVIAGLMCAIVKNNISGYIMLLLMGVGEDCIVGILLQTLGLSIVTDIKMMLPGIDLTVTCSPVIVIFTNIILCCK</sequence>
<evidence type="ECO:0000256" key="1">
    <source>
        <dbReference type="SAM" id="Phobius"/>
    </source>
</evidence>
<dbReference type="EMBL" id="GBRH01220570">
    <property type="protein sequence ID" value="JAD77325.1"/>
    <property type="molecule type" value="Transcribed_RNA"/>
</dbReference>
<proteinExistence type="predicted"/>
<protein>
    <submittedName>
        <fullName evidence="2">Uncharacterized protein</fullName>
    </submittedName>
</protein>
<keyword evidence="1" id="KW-1133">Transmembrane helix</keyword>
<evidence type="ECO:0000313" key="2">
    <source>
        <dbReference type="EMBL" id="JAD77325.1"/>
    </source>
</evidence>
<organism evidence="2">
    <name type="scientific">Arundo donax</name>
    <name type="common">Giant reed</name>
    <name type="synonym">Donax arundinaceus</name>
    <dbReference type="NCBI Taxonomy" id="35708"/>
    <lineage>
        <taxon>Eukaryota</taxon>
        <taxon>Viridiplantae</taxon>
        <taxon>Streptophyta</taxon>
        <taxon>Embryophyta</taxon>
        <taxon>Tracheophyta</taxon>
        <taxon>Spermatophyta</taxon>
        <taxon>Magnoliopsida</taxon>
        <taxon>Liliopsida</taxon>
        <taxon>Poales</taxon>
        <taxon>Poaceae</taxon>
        <taxon>PACMAD clade</taxon>
        <taxon>Arundinoideae</taxon>
        <taxon>Arundineae</taxon>
        <taxon>Arundo</taxon>
    </lineage>
</organism>